<sequence length="319" mass="35717">MEVVGSIANVVALVEMADTKNGPWRLIVDSADDQMVFTARKASYNATTGVLPQSHDEMPDTPLKRYPEFMEEPKQPTRQPRAKREAVRRMSRKIRNRRILPLRGEVKEGSKLSGLVTASVEAPIDIKLSIRMTNPLFCMALLEAMEEAEGGSDDNTPKDRPFVEYLERLQGSKWKIFFLGSALCLMEPQGGKPPSSLNREAMKTFMTNLELFRRLNLQHEAVAKLEARLDEGLPTMDTLTNIGTTLLVIEEYGQAAAVSQHCLEIQERVPGVQAPDTLRTMVFLLRMSQGLSGIPGSTISFRRVGATYTAKRHNEWVKS</sequence>
<dbReference type="AlphaFoldDB" id="A0AAD5WRY2"/>
<organism evidence="1 2">
    <name type="scientific">Zalerion maritima</name>
    <dbReference type="NCBI Taxonomy" id="339359"/>
    <lineage>
        <taxon>Eukaryota</taxon>
        <taxon>Fungi</taxon>
        <taxon>Dikarya</taxon>
        <taxon>Ascomycota</taxon>
        <taxon>Pezizomycotina</taxon>
        <taxon>Sordariomycetes</taxon>
        <taxon>Lulworthiomycetidae</taxon>
        <taxon>Lulworthiales</taxon>
        <taxon>Lulworthiaceae</taxon>
        <taxon>Zalerion</taxon>
    </lineage>
</organism>
<dbReference type="InterPro" id="IPR011990">
    <property type="entry name" value="TPR-like_helical_dom_sf"/>
</dbReference>
<gene>
    <name evidence="1" type="ORF">MKZ38_003286</name>
</gene>
<reference evidence="1" key="1">
    <citation type="submission" date="2022-07" db="EMBL/GenBank/DDBJ databases">
        <title>Draft genome sequence of Zalerion maritima ATCC 34329, a (micro)plastics degrading marine fungus.</title>
        <authorList>
            <person name="Paco A."/>
            <person name="Goncalves M.F.M."/>
            <person name="Rocha-Santos T.A.P."/>
            <person name="Alves A."/>
        </authorList>
    </citation>
    <scope>NUCLEOTIDE SEQUENCE</scope>
    <source>
        <strain evidence="1">ATCC 34329</strain>
    </source>
</reference>
<protein>
    <submittedName>
        <fullName evidence="1">Uncharacterized protein</fullName>
    </submittedName>
</protein>
<dbReference type="EMBL" id="JAKWBI020000201">
    <property type="protein sequence ID" value="KAJ2899296.1"/>
    <property type="molecule type" value="Genomic_DNA"/>
</dbReference>
<keyword evidence="2" id="KW-1185">Reference proteome</keyword>
<dbReference type="Gene3D" id="1.25.40.10">
    <property type="entry name" value="Tetratricopeptide repeat domain"/>
    <property type="match status" value="1"/>
</dbReference>
<comment type="caution">
    <text evidence="1">The sequence shown here is derived from an EMBL/GenBank/DDBJ whole genome shotgun (WGS) entry which is preliminary data.</text>
</comment>
<evidence type="ECO:0000313" key="1">
    <source>
        <dbReference type="EMBL" id="KAJ2899296.1"/>
    </source>
</evidence>
<accession>A0AAD5WRY2</accession>
<name>A0AAD5WRY2_9PEZI</name>
<proteinExistence type="predicted"/>
<dbReference type="Proteomes" id="UP001201980">
    <property type="component" value="Unassembled WGS sequence"/>
</dbReference>
<evidence type="ECO:0000313" key="2">
    <source>
        <dbReference type="Proteomes" id="UP001201980"/>
    </source>
</evidence>